<keyword evidence="2" id="KW-0808">Transferase</keyword>
<dbReference type="Gene3D" id="1.10.510.10">
    <property type="entry name" value="Transferase(Phosphotransferase) domain 1"/>
    <property type="match status" value="1"/>
</dbReference>
<dbReference type="PROSITE" id="PS00108">
    <property type="entry name" value="PROTEIN_KINASE_ST"/>
    <property type="match status" value="1"/>
</dbReference>
<dbReference type="SUPFAM" id="SSF56112">
    <property type="entry name" value="Protein kinase-like (PK-like)"/>
    <property type="match status" value="1"/>
</dbReference>
<organism evidence="8 9">
    <name type="scientific">Heracleum sosnowskyi</name>
    <dbReference type="NCBI Taxonomy" id="360622"/>
    <lineage>
        <taxon>Eukaryota</taxon>
        <taxon>Viridiplantae</taxon>
        <taxon>Streptophyta</taxon>
        <taxon>Embryophyta</taxon>
        <taxon>Tracheophyta</taxon>
        <taxon>Spermatophyta</taxon>
        <taxon>Magnoliopsida</taxon>
        <taxon>eudicotyledons</taxon>
        <taxon>Gunneridae</taxon>
        <taxon>Pentapetalae</taxon>
        <taxon>asterids</taxon>
        <taxon>campanulids</taxon>
        <taxon>Apiales</taxon>
        <taxon>Apiaceae</taxon>
        <taxon>Apioideae</taxon>
        <taxon>apioid superclade</taxon>
        <taxon>Tordylieae</taxon>
        <taxon>Tordyliinae</taxon>
        <taxon>Heracleum</taxon>
    </lineage>
</organism>
<feature type="compositionally biased region" description="Basic and acidic residues" evidence="6">
    <location>
        <begin position="31"/>
        <end position="50"/>
    </location>
</feature>
<evidence type="ECO:0000256" key="4">
    <source>
        <dbReference type="ARBA" id="ARBA00022777"/>
    </source>
</evidence>
<sequence>MKYAFMKLKTSQLEQIVYTGGDFAGGGGDMVEQKDEKSRKRRRLAWDDAPPKQPQEAKCGESRKQVLCRHVSPPKREDDREGHYVFNLGDNLTPRYKILSKMGEGTFGRVLECWDRQTREYVAIKVVRSMNKYREAAMIEIDVLEQLAKNDKGGSHCVQIRNWFDYRNHICIVFERLGPSLFDFLRRNKYSPFPVDLVREFGRQLLESVAYMHDLNLIHTDLKPENILLVSSEYLKLPGCKRISSDETHFRAPEVILGLGWSYPCDIWSIGCILVELCSGEALFQTHENLEHLAMMERVLGPLPEHMIRRADRGAEKYFRRSRLNWPEGAVSRESIRAVKKLDCLKNMLSQYLGCSRSSFIDLLHDMLRFDPSERLMAREALEHPFFRNSA</sequence>
<dbReference type="Gene3D" id="3.30.200.20">
    <property type="entry name" value="Phosphorylase Kinase, domain 1"/>
    <property type="match status" value="1"/>
</dbReference>
<evidence type="ECO:0000256" key="3">
    <source>
        <dbReference type="ARBA" id="ARBA00022741"/>
    </source>
</evidence>
<dbReference type="PANTHER" id="PTHR45646">
    <property type="entry name" value="SERINE/THREONINE-PROTEIN KINASE DOA-RELATED"/>
    <property type="match status" value="1"/>
</dbReference>
<dbReference type="EMBL" id="JAUIZM010000007">
    <property type="protein sequence ID" value="KAK1375841.1"/>
    <property type="molecule type" value="Genomic_DNA"/>
</dbReference>
<comment type="caution">
    <text evidence="8">The sequence shown here is derived from an EMBL/GenBank/DDBJ whole genome shotgun (WGS) entry which is preliminary data.</text>
</comment>
<proteinExistence type="predicted"/>
<reference evidence="8" key="1">
    <citation type="submission" date="2023-02" db="EMBL/GenBank/DDBJ databases">
        <title>Genome of toxic invasive species Heracleum sosnowskyi carries increased number of genes despite the absence of recent whole-genome duplications.</title>
        <authorList>
            <person name="Schelkunov M."/>
            <person name="Shtratnikova V."/>
            <person name="Makarenko M."/>
            <person name="Klepikova A."/>
            <person name="Omelchenko D."/>
            <person name="Novikova G."/>
            <person name="Obukhova E."/>
            <person name="Bogdanov V."/>
            <person name="Penin A."/>
            <person name="Logacheva M."/>
        </authorList>
    </citation>
    <scope>NUCLEOTIDE SEQUENCE</scope>
    <source>
        <strain evidence="8">Hsosn_3</strain>
        <tissue evidence="8">Leaf</tissue>
    </source>
</reference>
<dbReference type="CDD" id="cd14134">
    <property type="entry name" value="PKc_CLK"/>
    <property type="match status" value="1"/>
</dbReference>
<reference evidence="8" key="2">
    <citation type="submission" date="2023-05" db="EMBL/GenBank/DDBJ databases">
        <authorList>
            <person name="Schelkunov M.I."/>
        </authorList>
    </citation>
    <scope>NUCLEOTIDE SEQUENCE</scope>
    <source>
        <strain evidence="8">Hsosn_3</strain>
        <tissue evidence="8">Leaf</tissue>
    </source>
</reference>
<evidence type="ECO:0000256" key="6">
    <source>
        <dbReference type="SAM" id="MobiDB-lite"/>
    </source>
</evidence>
<dbReference type="InterPro" id="IPR000719">
    <property type="entry name" value="Prot_kinase_dom"/>
</dbReference>
<evidence type="ECO:0000313" key="9">
    <source>
        <dbReference type="Proteomes" id="UP001237642"/>
    </source>
</evidence>
<keyword evidence="9" id="KW-1185">Reference proteome</keyword>
<dbReference type="AlphaFoldDB" id="A0AAD8MJN3"/>
<dbReference type="Proteomes" id="UP001237642">
    <property type="component" value="Unassembled WGS sequence"/>
</dbReference>
<dbReference type="SMART" id="SM00220">
    <property type="entry name" value="S_TKc"/>
    <property type="match status" value="1"/>
</dbReference>
<dbReference type="GO" id="GO:0005524">
    <property type="term" value="F:ATP binding"/>
    <property type="evidence" value="ECO:0007669"/>
    <property type="project" value="UniProtKB-KW"/>
</dbReference>
<protein>
    <submittedName>
        <fullName evidence="8">Serine/threonine-protein kinase AFC2</fullName>
    </submittedName>
</protein>
<name>A0AAD8MJN3_9APIA</name>
<evidence type="ECO:0000256" key="2">
    <source>
        <dbReference type="ARBA" id="ARBA00022679"/>
    </source>
</evidence>
<keyword evidence="5" id="KW-0067">ATP-binding</keyword>
<evidence type="ECO:0000256" key="5">
    <source>
        <dbReference type="ARBA" id="ARBA00022840"/>
    </source>
</evidence>
<dbReference type="PANTHER" id="PTHR45646:SF11">
    <property type="entry name" value="SERINE_THREONINE-PROTEIN KINASE DOA"/>
    <property type="match status" value="1"/>
</dbReference>
<dbReference type="Pfam" id="PF00069">
    <property type="entry name" value="Pkinase"/>
    <property type="match status" value="1"/>
</dbReference>
<dbReference type="InterPro" id="IPR051175">
    <property type="entry name" value="CLK_kinases"/>
</dbReference>
<dbReference type="InterPro" id="IPR011009">
    <property type="entry name" value="Kinase-like_dom_sf"/>
</dbReference>
<keyword evidence="3" id="KW-0547">Nucleotide-binding</keyword>
<evidence type="ECO:0000259" key="7">
    <source>
        <dbReference type="PROSITE" id="PS50011"/>
    </source>
</evidence>
<dbReference type="GO" id="GO:0004674">
    <property type="term" value="F:protein serine/threonine kinase activity"/>
    <property type="evidence" value="ECO:0007669"/>
    <property type="project" value="UniProtKB-KW"/>
</dbReference>
<evidence type="ECO:0000256" key="1">
    <source>
        <dbReference type="ARBA" id="ARBA00022527"/>
    </source>
</evidence>
<dbReference type="PROSITE" id="PS50011">
    <property type="entry name" value="PROTEIN_KINASE_DOM"/>
    <property type="match status" value="1"/>
</dbReference>
<keyword evidence="1" id="KW-0723">Serine/threonine-protein kinase</keyword>
<dbReference type="FunFam" id="3.30.200.20:FF:000463">
    <property type="entry name" value="Serine/threonine-protein kinase AFC2"/>
    <property type="match status" value="1"/>
</dbReference>
<gene>
    <name evidence="8" type="ORF">POM88_032034</name>
</gene>
<keyword evidence="4 8" id="KW-0418">Kinase</keyword>
<dbReference type="GO" id="GO:0005634">
    <property type="term" value="C:nucleus"/>
    <property type="evidence" value="ECO:0007669"/>
    <property type="project" value="TreeGrafter"/>
</dbReference>
<accession>A0AAD8MJN3</accession>
<dbReference type="InterPro" id="IPR008271">
    <property type="entry name" value="Ser/Thr_kinase_AS"/>
</dbReference>
<feature type="domain" description="Protein kinase" evidence="7">
    <location>
        <begin position="96"/>
        <end position="387"/>
    </location>
</feature>
<evidence type="ECO:0000313" key="8">
    <source>
        <dbReference type="EMBL" id="KAK1375841.1"/>
    </source>
</evidence>
<feature type="region of interest" description="Disordered" evidence="6">
    <location>
        <begin position="27"/>
        <end position="63"/>
    </location>
</feature>